<reference evidence="2" key="1">
    <citation type="submission" date="2021-01" db="EMBL/GenBank/DDBJ databases">
        <authorList>
            <person name="Corre E."/>
            <person name="Pelletier E."/>
            <person name="Niang G."/>
            <person name="Scheremetjew M."/>
            <person name="Finn R."/>
            <person name="Kale V."/>
            <person name="Holt S."/>
            <person name="Cochrane G."/>
            <person name="Meng A."/>
            <person name="Brown T."/>
            <person name="Cohen L."/>
        </authorList>
    </citation>
    <scope>NUCLEOTIDE SEQUENCE</scope>
    <source>
        <strain evidence="2">MM31A-1</strain>
    </source>
</reference>
<accession>A0A7S3QC51</accession>
<dbReference type="AlphaFoldDB" id="A0A7S3QC51"/>
<feature type="transmembrane region" description="Helical" evidence="1">
    <location>
        <begin position="217"/>
        <end position="234"/>
    </location>
</feature>
<proteinExistence type="predicted"/>
<evidence type="ECO:0000256" key="1">
    <source>
        <dbReference type="SAM" id="Phobius"/>
    </source>
</evidence>
<organism evidence="2">
    <name type="scientific">Chaetoceros debilis</name>
    <dbReference type="NCBI Taxonomy" id="122233"/>
    <lineage>
        <taxon>Eukaryota</taxon>
        <taxon>Sar</taxon>
        <taxon>Stramenopiles</taxon>
        <taxon>Ochrophyta</taxon>
        <taxon>Bacillariophyta</taxon>
        <taxon>Coscinodiscophyceae</taxon>
        <taxon>Chaetocerotophycidae</taxon>
        <taxon>Chaetocerotales</taxon>
        <taxon>Chaetocerotaceae</taxon>
        <taxon>Chaetoceros</taxon>
    </lineage>
</organism>
<keyword evidence="1" id="KW-0812">Transmembrane</keyword>
<name>A0A7S3QC51_9STRA</name>
<feature type="transmembrane region" description="Helical" evidence="1">
    <location>
        <begin position="385"/>
        <end position="407"/>
    </location>
</feature>
<sequence>MENSSKFGACFSASTCSDSEKSTANCWIFIICQIVFSALLFITLFIMHKSKRGDDEKIIVSTGRHKFLEMVKKQLSRHGRSSLTDEKNQPSIYSLEPISETKRSEHNFMKNVADTTILYPAKSRPEYVPTSHLHILDFIKTITFVAANDEYIQTRMISCASLALLSSAASSTLAMLFKHERNIRGCMAGLGQMQDCMLDTKEWFMGHVGPFAEAIDSFKFLPVFLILAYIAFLVNRWRDFMITSHTIQGRIQDVGILVGSVPDNPVTKEEKKQIYKIYRFLNAVHIMCYKSFMRDEFKNDDQLISQLIEMDLLTGEEGVHLGSMGKKVREGLCSRILCEIDVLLSLTTKKYAESKSIVLNDKICDLRGTMAKLHDTFVRDNPNEYILAMQVLVYIYMALVVVGYPLLMFSDNQSPFSCVQPLAFFGTYFTLLSLQMPNILFTRMDNPFDAHDDINAENLVASTELALFNSMRCQFRDISAESDVDGDYELRSERTLYKANPSVATSIDTQPGDPAVHVYDLDKYESDIDGDYELRSERTLYKTNPSVATTFDTQPGDLAVLSLEVKVLWTIQAYLLNPFPQLQFKLNIQWTMIFLIPLRVASVYDLDK</sequence>
<feature type="transmembrane region" description="Helical" evidence="1">
    <location>
        <begin position="413"/>
        <end position="434"/>
    </location>
</feature>
<protein>
    <submittedName>
        <fullName evidence="2">Uncharacterized protein</fullName>
    </submittedName>
</protein>
<feature type="transmembrane region" description="Helical" evidence="1">
    <location>
        <begin position="157"/>
        <end position="177"/>
    </location>
</feature>
<gene>
    <name evidence="2" type="ORF">CDEB00056_LOCUS17078</name>
</gene>
<dbReference type="EMBL" id="HBIO01022177">
    <property type="protein sequence ID" value="CAE0472225.1"/>
    <property type="molecule type" value="Transcribed_RNA"/>
</dbReference>
<keyword evidence="1" id="KW-0472">Membrane</keyword>
<feature type="transmembrane region" description="Helical" evidence="1">
    <location>
        <begin position="27"/>
        <end position="47"/>
    </location>
</feature>
<evidence type="ECO:0000313" key="2">
    <source>
        <dbReference type="EMBL" id="CAE0472225.1"/>
    </source>
</evidence>
<keyword evidence="1" id="KW-1133">Transmembrane helix</keyword>